<comment type="subcellular location">
    <subcellularLocation>
        <location evidence="1">Endomembrane system</location>
        <topology evidence="1">Multi-pass membrane protein</topology>
    </subcellularLocation>
</comment>
<evidence type="ECO:0000256" key="3">
    <source>
        <dbReference type="ARBA" id="ARBA00022692"/>
    </source>
</evidence>
<keyword evidence="10" id="KW-1185">Reference proteome</keyword>
<proteinExistence type="predicted"/>
<accession>A0A077ZR04</accession>
<evidence type="ECO:0000256" key="8">
    <source>
        <dbReference type="SAM" id="Phobius"/>
    </source>
</evidence>
<evidence type="ECO:0000313" key="10">
    <source>
        <dbReference type="Proteomes" id="UP000039865"/>
    </source>
</evidence>
<dbReference type="InterPro" id="IPR006603">
    <property type="entry name" value="PQ-loop_rpt"/>
</dbReference>
<keyword evidence="6 8" id="KW-0472">Membrane</keyword>
<dbReference type="Pfam" id="PF04193">
    <property type="entry name" value="PQ-loop"/>
    <property type="match status" value="2"/>
</dbReference>
<evidence type="ECO:0000256" key="7">
    <source>
        <dbReference type="SAM" id="MobiDB-lite"/>
    </source>
</evidence>
<evidence type="ECO:0000256" key="4">
    <source>
        <dbReference type="ARBA" id="ARBA00022737"/>
    </source>
</evidence>
<dbReference type="InterPro" id="IPR005282">
    <property type="entry name" value="LC_transporter"/>
</dbReference>
<dbReference type="AlphaFoldDB" id="A0A077ZR04"/>
<protein>
    <submittedName>
        <fullName evidence="9">Pq loop repeat family protein</fullName>
    </submittedName>
</protein>
<dbReference type="EMBL" id="CCKQ01001234">
    <property type="protein sequence ID" value="CDW72338.1"/>
    <property type="molecule type" value="Genomic_DNA"/>
</dbReference>
<dbReference type="Proteomes" id="UP000039865">
    <property type="component" value="Unassembled WGS sequence"/>
</dbReference>
<keyword evidence="2" id="KW-0813">Transport</keyword>
<dbReference type="Gene3D" id="1.20.1280.290">
    <property type="match status" value="1"/>
</dbReference>
<dbReference type="OrthoDB" id="75720at2759"/>
<keyword evidence="4" id="KW-0677">Repeat</keyword>
<dbReference type="InParanoid" id="A0A077ZR04"/>
<dbReference type="OMA" id="LAFAYHG"/>
<organism evidence="9 10">
    <name type="scientific">Stylonychia lemnae</name>
    <name type="common">Ciliate</name>
    <dbReference type="NCBI Taxonomy" id="5949"/>
    <lineage>
        <taxon>Eukaryota</taxon>
        <taxon>Sar</taxon>
        <taxon>Alveolata</taxon>
        <taxon>Ciliophora</taxon>
        <taxon>Intramacronucleata</taxon>
        <taxon>Spirotrichea</taxon>
        <taxon>Stichotrichia</taxon>
        <taxon>Sporadotrichida</taxon>
        <taxon>Oxytrichidae</taxon>
        <taxon>Stylonychinae</taxon>
        <taxon>Stylonychia</taxon>
    </lineage>
</organism>
<dbReference type="GO" id="GO:0015184">
    <property type="term" value="F:L-cystine transmembrane transporter activity"/>
    <property type="evidence" value="ECO:0007669"/>
    <property type="project" value="TreeGrafter"/>
</dbReference>
<evidence type="ECO:0000256" key="1">
    <source>
        <dbReference type="ARBA" id="ARBA00004127"/>
    </source>
</evidence>
<feature type="transmembrane region" description="Helical" evidence="8">
    <location>
        <begin position="115"/>
        <end position="135"/>
    </location>
</feature>
<keyword evidence="5 8" id="KW-1133">Transmembrane helix</keyword>
<keyword evidence="3 8" id="KW-0812">Transmembrane</keyword>
<evidence type="ECO:0000313" key="9">
    <source>
        <dbReference type="EMBL" id="CDW72338.1"/>
    </source>
</evidence>
<evidence type="ECO:0000256" key="5">
    <source>
        <dbReference type="ARBA" id="ARBA00022989"/>
    </source>
</evidence>
<feature type="transmembrane region" description="Helical" evidence="8">
    <location>
        <begin position="183"/>
        <end position="204"/>
    </location>
</feature>
<feature type="transmembrane region" description="Helical" evidence="8">
    <location>
        <begin position="12"/>
        <end position="34"/>
    </location>
</feature>
<feature type="transmembrane region" description="Helical" evidence="8">
    <location>
        <begin position="54"/>
        <end position="72"/>
    </location>
</feature>
<reference evidence="9 10" key="1">
    <citation type="submission" date="2014-06" db="EMBL/GenBank/DDBJ databases">
        <authorList>
            <person name="Swart Estienne"/>
        </authorList>
    </citation>
    <scope>NUCLEOTIDE SEQUENCE [LARGE SCALE GENOMIC DNA]</scope>
    <source>
        <strain evidence="9 10">130c</strain>
    </source>
</reference>
<name>A0A077ZR04_STYLE</name>
<dbReference type="GO" id="GO:0012505">
    <property type="term" value="C:endomembrane system"/>
    <property type="evidence" value="ECO:0007669"/>
    <property type="project" value="UniProtKB-SubCell"/>
</dbReference>
<evidence type="ECO:0000256" key="6">
    <source>
        <dbReference type="ARBA" id="ARBA00023136"/>
    </source>
</evidence>
<gene>
    <name evidence="9" type="primary">Contig7182.g7688</name>
    <name evidence="9" type="ORF">STYLEM_1297</name>
</gene>
<feature type="transmembrane region" description="Helical" evidence="8">
    <location>
        <begin position="84"/>
        <end position="103"/>
    </location>
</feature>
<sequence length="246" mass="28521">MTDSHTWDIVSITIGWIYFFAWSFSFYPQIIINYRRKSVDGFSIEFALLNPQGFFFYSFYSIAGFIYTSPVTGTRGEKQQKLSWWPIALLIGEWIFVMTIFIVEVTGTKVNDNISTLRVAGYCKALITFVYLNYVRKSTDGWSIENIVLDLTGGTLSLLQQIIDTVARGQPFFGTDSFNIVKFMLSIMSIFFDCIFLFQHYVLYPHAKQPKNGQKPQNMIEENDQLINHSDNNTKQNKTQDEDYIK</sequence>
<dbReference type="GO" id="GO:0005774">
    <property type="term" value="C:vacuolar membrane"/>
    <property type="evidence" value="ECO:0007669"/>
    <property type="project" value="TreeGrafter"/>
</dbReference>
<feature type="compositionally biased region" description="Polar residues" evidence="7">
    <location>
        <begin position="225"/>
        <end position="237"/>
    </location>
</feature>
<evidence type="ECO:0000256" key="2">
    <source>
        <dbReference type="ARBA" id="ARBA00022448"/>
    </source>
</evidence>
<feature type="region of interest" description="Disordered" evidence="7">
    <location>
        <begin position="225"/>
        <end position="246"/>
    </location>
</feature>
<dbReference type="SMART" id="SM00679">
    <property type="entry name" value="CTNS"/>
    <property type="match status" value="2"/>
</dbReference>
<dbReference type="PANTHER" id="PTHR13131">
    <property type="entry name" value="CYSTINOSIN"/>
    <property type="match status" value="1"/>
</dbReference>
<dbReference type="PANTHER" id="PTHR13131:SF5">
    <property type="entry name" value="CYSTINOSIN"/>
    <property type="match status" value="1"/>
</dbReference>